<comment type="caution">
    <text evidence="2">The sequence shown here is derived from an EMBL/GenBank/DDBJ whole genome shotgun (WGS) entry which is preliminary data.</text>
</comment>
<reference evidence="2 3" key="1">
    <citation type="submission" date="2015-12" db="EMBL/GenBank/DDBJ databases">
        <title>Draft genome sequence of Moniliophthora roreri, the causal agent of frosty pod rot of cacao.</title>
        <authorList>
            <person name="Aime M.C."/>
            <person name="Diaz-Valderrama J.R."/>
            <person name="Kijpornyongpan T."/>
            <person name="Phillips-Mora W."/>
        </authorList>
    </citation>
    <scope>NUCLEOTIDE SEQUENCE [LARGE SCALE GENOMIC DNA]</scope>
    <source>
        <strain evidence="2 3">MCA 2952</strain>
    </source>
</reference>
<accession>A0A0W0F6R3</accession>
<sequence>MGGPKLLYSLQKSFGFASKSTIRRCVAAPELQASLGIPITKEMSENMSGSLSPKFKPPPPNSKFGNIFMFDGETAERVNLQVESFEAVEAIAEVLDPSTPEESRVKLGTEATVGAMAPYLCNDCYAATPLIISPSDKSEKAEDLAAWLKEMMEQYKLHEYSAWVHGPLWAIASDGDVEVGNVDLEAEWLAGQEAALQLLHEYFGKLDVNINIQFDDIFKCENQNLCQPNGEYVGVQYTADDERSEWENEPFSMSSSTSEAEATPETGKTQAESSETNGNSCSEDDEVEDTEMMMDRFCFLDMVDTGQELA</sequence>
<gene>
    <name evidence="2" type="ORF">WG66_15391</name>
</gene>
<name>A0A0W0F6R3_MONRR</name>
<evidence type="ECO:0000256" key="1">
    <source>
        <dbReference type="SAM" id="MobiDB-lite"/>
    </source>
</evidence>
<feature type="region of interest" description="Disordered" evidence="1">
    <location>
        <begin position="243"/>
        <end position="287"/>
    </location>
</feature>
<organism evidence="2 3">
    <name type="scientific">Moniliophthora roreri</name>
    <name type="common">Frosty pod rot fungus</name>
    <name type="synonym">Monilia roreri</name>
    <dbReference type="NCBI Taxonomy" id="221103"/>
    <lineage>
        <taxon>Eukaryota</taxon>
        <taxon>Fungi</taxon>
        <taxon>Dikarya</taxon>
        <taxon>Basidiomycota</taxon>
        <taxon>Agaricomycotina</taxon>
        <taxon>Agaricomycetes</taxon>
        <taxon>Agaricomycetidae</taxon>
        <taxon>Agaricales</taxon>
        <taxon>Marasmiineae</taxon>
        <taxon>Marasmiaceae</taxon>
        <taxon>Moniliophthora</taxon>
    </lineage>
</organism>
<protein>
    <submittedName>
        <fullName evidence="2">Uncharacterized protein</fullName>
    </submittedName>
</protein>
<feature type="compositionally biased region" description="Polar residues" evidence="1">
    <location>
        <begin position="267"/>
        <end position="281"/>
    </location>
</feature>
<dbReference type="EMBL" id="LATX01002269">
    <property type="protein sequence ID" value="KTB32035.1"/>
    <property type="molecule type" value="Genomic_DNA"/>
</dbReference>
<proteinExistence type="predicted"/>
<feature type="compositionally biased region" description="Low complexity" evidence="1">
    <location>
        <begin position="249"/>
        <end position="266"/>
    </location>
</feature>
<evidence type="ECO:0000313" key="2">
    <source>
        <dbReference type="EMBL" id="KTB32035.1"/>
    </source>
</evidence>
<dbReference type="AlphaFoldDB" id="A0A0W0F6R3"/>
<dbReference type="Proteomes" id="UP000054988">
    <property type="component" value="Unassembled WGS sequence"/>
</dbReference>
<evidence type="ECO:0000313" key="3">
    <source>
        <dbReference type="Proteomes" id="UP000054988"/>
    </source>
</evidence>